<dbReference type="Gene3D" id="3.30.365.10">
    <property type="entry name" value="Aldehyde oxidase/xanthine dehydrogenase, molybdopterin binding domain"/>
    <property type="match status" value="4"/>
</dbReference>
<feature type="domain" description="Aldehyde oxidase/xanthine dehydrogenase a/b hammerhead" evidence="1">
    <location>
        <begin position="180"/>
        <end position="258"/>
    </location>
</feature>
<dbReference type="STRING" id="568872.GA0070624_4045"/>
<protein>
    <submittedName>
        <fullName evidence="2">CO or xanthine dehydrogenase, Mo-binding subunit</fullName>
    </submittedName>
</protein>
<dbReference type="Gene3D" id="3.90.1170.50">
    <property type="entry name" value="Aldehyde oxidase/xanthine dehydrogenase, a/b hammerhead"/>
    <property type="match status" value="1"/>
</dbReference>
<dbReference type="Pfam" id="PF02738">
    <property type="entry name" value="MoCoBD_1"/>
    <property type="match status" value="1"/>
</dbReference>
<sequence>MTLTDQTTTGLPRDLAANPRLSRWIGVTADGRIGLRVGKVELGQGILTALAQVAAEELAVPLSCIDPLPAHTGLGPDEGLTAGSTSIFDAAPAVRLVAAHVRAIFVAEAARRWGVDPADVVVEDGTFSCLTDERRTSYAELVGSVDLDRDVDAGVALMRTLDMRLVGTSAARMDLPDKVAGRPRYISDLRLPGMLFGRVVRPPSPGARLTAVGDVLSGRAELQVVRDGSFLGVVGPDEFQVARAAVQLRDATEWDEQDTLPDEPDVSAFLLRGPHEDIPVLAEDIGVTAPTRRVAARYSRPFLAHASIGTSCGVARWDRGGRLFVWSHSQGIHKLRDAIAQALGLDAEKVTVEHAENAGCYGHNGADDAAFDAVLLARAVPGVPVLVQWTRQDELGWSPFGSAMVAEVAAELAETGQVAGWTYDVYGQGHTARPGYRGTPGLLAGAYLERPLPSPVADDPPLAAGGGTTRNAVPIYAVGARRITGHRLIETPIRSSALRALGAFMNVFSIESFMDELAAACEEDPLSFRLRHLQDDRARAVLETAATVARWGTPVPEGRGRGIGLARYKDRGAYCAVVADVEAEERVVVRRLTVAVDVGRVINPDGVRNQIQGGATQATSWTLKERVRFDRRRVTSVDWETYPILRFSEAPEVDVHLLDRPDLPSVGAGEATQGPTAAAIGNAVASALGVRVRDLPITTEAVIAAIESQTD</sequence>
<gene>
    <name evidence="2" type="ORF">GA0070624_4045</name>
</gene>
<dbReference type="SMART" id="SM01008">
    <property type="entry name" value="Ald_Xan_dh_C"/>
    <property type="match status" value="1"/>
</dbReference>
<name>A0A1C6SM56_9ACTN</name>
<dbReference type="PANTHER" id="PTHR47495:SF1">
    <property type="entry name" value="BLL3820 PROTEIN"/>
    <property type="match status" value="1"/>
</dbReference>
<dbReference type="InterPro" id="IPR008274">
    <property type="entry name" value="AldOxase/xan_DH_MoCoBD1"/>
</dbReference>
<accession>A0A1C6SM56</accession>
<proteinExistence type="predicted"/>
<reference evidence="3" key="1">
    <citation type="submission" date="2016-06" db="EMBL/GenBank/DDBJ databases">
        <authorList>
            <person name="Varghese N."/>
            <person name="Submissions Spin"/>
        </authorList>
    </citation>
    <scope>NUCLEOTIDE SEQUENCE [LARGE SCALE GENOMIC DNA]</scope>
    <source>
        <strain evidence="3">DSM 45431</strain>
    </source>
</reference>
<dbReference type="InterPro" id="IPR046867">
    <property type="entry name" value="AldOxase/xan_DH_MoCoBD2"/>
</dbReference>
<dbReference type="InterPro" id="IPR037165">
    <property type="entry name" value="AldOxase/xan_DH_Mopterin-bd_sf"/>
</dbReference>
<dbReference type="Pfam" id="PF20256">
    <property type="entry name" value="MoCoBD_2"/>
    <property type="match status" value="2"/>
</dbReference>
<dbReference type="SUPFAM" id="SSF56003">
    <property type="entry name" value="Molybdenum cofactor-binding domain"/>
    <property type="match status" value="2"/>
</dbReference>
<dbReference type="InterPro" id="IPR000674">
    <property type="entry name" value="Ald_Oxase/Xan_DH_a/b"/>
</dbReference>
<dbReference type="InterPro" id="IPR012368">
    <property type="entry name" value="OxRdtase_Mopterin-bd_su_IorB"/>
</dbReference>
<evidence type="ECO:0000259" key="1">
    <source>
        <dbReference type="SMART" id="SM01008"/>
    </source>
</evidence>
<evidence type="ECO:0000313" key="2">
    <source>
        <dbReference type="EMBL" id="SCL30289.1"/>
    </source>
</evidence>
<dbReference type="EMBL" id="FMHV01000002">
    <property type="protein sequence ID" value="SCL30289.1"/>
    <property type="molecule type" value="Genomic_DNA"/>
</dbReference>
<dbReference type="OrthoDB" id="9767994at2"/>
<dbReference type="PIRSF" id="PIRSF036389">
    <property type="entry name" value="IOR_B"/>
    <property type="match status" value="1"/>
</dbReference>
<dbReference type="Proteomes" id="UP000199413">
    <property type="component" value="Unassembled WGS sequence"/>
</dbReference>
<keyword evidence="3" id="KW-1185">Reference proteome</keyword>
<evidence type="ECO:0000313" key="3">
    <source>
        <dbReference type="Proteomes" id="UP000199413"/>
    </source>
</evidence>
<organism evidence="2 3">
    <name type="scientific">Micromonospora rhizosphaerae</name>
    <dbReference type="NCBI Taxonomy" id="568872"/>
    <lineage>
        <taxon>Bacteria</taxon>
        <taxon>Bacillati</taxon>
        <taxon>Actinomycetota</taxon>
        <taxon>Actinomycetes</taxon>
        <taxon>Micromonosporales</taxon>
        <taxon>Micromonosporaceae</taxon>
        <taxon>Micromonospora</taxon>
    </lineage>
</organism>
<dbReference type="PANTHER" id="PTHR47495">
    <property type="entry name" value="ALDEHYDE DEHYDROGENASE"/>
    <property type="match status" value="1"/>
</dbReference>
<dbReference type="RefSeq" id="WP_091343311.1">
    <property type="nucleotide sequence ID" value="NZ_FMHV01000002.1"/>
</dbReference>
<dbReference type="InterPro" id="IPR052516">
    <property type="entry name" value="N-heterocyclic_Hydroxylase"/>
</dbReference>
<dbReference type="AlphaFoldDB" id="A0A1C6SM56"/>
<dbReference type="GO" id="GO:0016491">
    <property type="term" value="F:oxidoreductase activity"/>
    <property type="evidence" value="ECO:0007669"/>
    <property type="project" value="InterPro"/>
</dbReference>